<proteinExistence type="predicted"/>
<dbReference type="EMBL" id="JANJZL010000001">
    <property type="protein sequence ID" value="MCR2042685.1"/>
    <property type="molecule type" value="Genomic_DNA"/>
</dbReference>
<keyword evidence="1" id="KW-0812">Transmembrane</keyword>
<feature type="transmembrane region" description="Helical" evidence="1">
    <location>
        <begin position="39"/>
        <end position="56"/>
    </location>
</feature>
<dbReference type="Proteomes" id="UP001142078">
    <property type="component" value="Unassembled WGS sequence"/>
</dbReference>
<organism evidence="2 3">
    <name type="scientific">Anaerosalibacter massiliensis</name>
    <dbReference type="NCBI Taxonomy" id="1347392"/>
    <lineage>
        <taxon>Bacteria</taxon>
        <taxon>Bacillati</taxon>
        <taxon>Bacillota</taxon>
        <taxon>Tissierellia</taxon>
        <taxon>Tissierellales</taxon>
        <taxon>Sporanaerobacteraceae</taxon>
        <taxon>Anaerosalibacter</taxon>
    </lineage>
</organism>
<protein>
    <recommendedName>
        <fullName evidence="4">Holin</fullName>
    </recommendedName>
</protein>
<keyword evidence="1" id="KW-1133">Transmembrane helix</keyword>
<keyword evidence="3" id="KW-1185">Reference proteome</keyword>
<feature type="transmembrane region" description="Helical" evidence="1">
    <location>
        <begin position="6"/>
        <end position="27"/>
    </location>
</feature>
<gene>
    <name evidence="2" type="ORF">NSA23_01010</name>
</gene>
<evidence type="ECO:0000256" key="1">
    <source>
        <dbReference type="SAM" id="Phobius"/>
    </source>
</evidence>
<dbReference type="AlphaFoldDB" id="A0A9X2MGK0"/>
<dbReference type="RefSeq" id="WP_042681867.1">
    <property type="nucleotide sequence ID" value="NZ_CABKTM010000043.1"/>
</dbReference>
<reference evidence="2" key="1">
    <citation type="submission" date="2022-07" db="EMBL/GenBank/DDBJ databases">
        <title>Enhanced cultured diversity of the mouse gut microbiota enables custom-made synthetic communities.</title>
        <authorList>
            <person name="Afrizal A."/>
        </authorList>
    </citation>
    <scope>NUCLEOTIDE SEQUENCE</scope>
    <source>
        <strain evidence="2">DSM 29482</strain>
    </source>
</reference>
<sequence>MNEFMTAETLATFAGLVAAVSIVVQFTKSIIKKNFGDQVVRIYAFIIALILTFIFAKSGQGIEGIVLTVINAILISLTSMGTYEVIADPRAEKEKLN</sequence>
<evidence type="ECO:0000313" key="3">
    <source>
        <dbReference type="Proteomes" id="UP001142078"/>
    </source>
</evidence>
<accession>A0A9X2MGK0</accession>
<feature type="transmembrane region" description="Helical" evidence="1">
    <location>
        <begin position="62"/>
        <end position="86"/>
    </location>
</feature>
<evidence type="ECO:0008006" key="4">
    <source>
        <dbReference type="Google" id="ProtNLM"/>
    </source>
</evidence>
<name>A0A9X2MGK0_9FIRM</name>
<evidence type="ECO:0000313" key="2">
    <source>
        <dbReference type="EMBL" id="MCR2042685.1"/>
    </source>
</evidence>
<comment type="caution">
    <text evidence="2">The sequence shown here is derived from an EMBL/GenBank/DDBJ whole genome shotgun (WGS) entry which is preliminary data.</text>
</comment>
<dbReference type="OrthoDB" id="1707699at2"/>
<keyword evidence="1" id="KW-0472">Membrane</keyword>